<comment type="caution">
    <text evidence="3">The sequence shown here is derived from an EMBL/GenBank/DDBJ whole genome shotgun (WGS) entry which is preliminary data.</text>
</comment>
<dbReference type="InterPro" id="IPR026444">
    <property type="entry name" value="Secre_tail"/>
</dbReference>
<dbReference type="AlphaFoldDB" id="A0A7V4FGK2"/>
<feature type="transmembrane region" description="Helical" evidence="1">
    <location>
        <begin position="118"/>
        <end position="137"/>
    </location>
</feature>
<sequence length="140" mass="17022">MDREGICISRNNGWQTRPVNNVRRQSQTSIYLSDFWKILSIYQYTFKIYPNPANSYFNISLLENVDRLKIYDISGRLVKNIKISNKRNSLSLSDIKTGIYFVRVWQFTRKINNKKINYFSKTFINYFYQFLYLYLYLTER</sequence>
<dbReference type="Pfam" id="PF18962">
    <property type="entry name" value="Por_Secre_tail"/>
    <property type="match status" value="1"/>
</dbReference>
<keyword evidence="1" id="KW-1133">Transmembrane helix</keyword>
<feature type="domain" description="Secretion system C-terminal sorting" evidence="2">
    <location>
        <begin position="48"/>
        <end position="115"/>
    </location>
</feature>
<organism evidence="3">
    <name type="scientific">candidate division WOR-3 bacterium</name>
    <dbReference type="NCBI Taxonomy" id="2052148"/>
    <lineage>
        <taxon>Bacteria</taxon>
        <taxon>Bacteria division WOR-3</taxon>
    </lineage>
</organism>
<dbReference type="EMBL" id="DTBX01000125">
    <property type="protein sequence ID" value="HGQ55523.1"/>
    <property type="molecule type" value="Genomic_DNA"/>
</dbReference>
<keyword evidence="1" id="KW-0812">Transmembrane</keyword>
<accession>A0A7V4FGK2</accession>
<evidence type="ECO:0000313" key="3">
    <source>
        <dbReference type="EMBL" id="HGQ55523.1"/>
    </source>
</evidence>
<gene>
    <name evidence="3" type="ORF">ENU28_03540</name>
</gene>
<evidence type="ECO:0000259" key="2">
    <source>
        <dbReference type="Pfam" id="PF18962"/>
    </source>
</evidence>
<keyword evidence="1" id="KW-0472">Membrane</keyword>
<proteinExistence type="predicted"/>
<evidence type="ECO:0000256" key="1">
    <source>
        <dbReference type="SAM" id="Phobius"/>
    </source>
</evidence>
<name>A0A7V4FGK2_UNCW3</name>
<reference evidence="3" key="1">
    <citation type="journal article" date="2020" name="mSystems">
        <title>Genome- and Community-Level Interaction Insights into Carbon Utilization and Element Cycling Functions of Hydrothermarchaeota in Hydrothermal Sediment.</title>
        <authorList>
            <person name="Zhou Z."/>
            <person name="Liu Y."/>
            <person name="Xu W."/>
            <person name="Pan J."/>
            <person name="Luo Z.H."/>
            <person name="Li M."/>
        </authorList>
    </citation>
    <scope>NUCLEOTIDE SEQUENCE [LARGE SCALE GENOMIC DNA]</scope>
    <source>
        <strain evidence="3">SpSt-655</strain>
    </source>
</reference>
<dbReference type="NCBIfam" id="TIGR04183">
    <property type="entry name" value="Por_Secre_tail"/>
    <property type="match status" value="1"/>
</dbReference>
<protein>
    <submittedName>
        <fullName evidence="3">T9SS type A sorting domain-containing protein</fullName>
    </submittedName>
</protein>